<comment type="caution">
    <text evidence="5">The sequence shown here is derived from an EMBL/GenBank/DDBJ whole genome shotgun (WGS) entry which is preliminary data.</text>
</comment>
<dbReference type="Proteomes" id="UP000664779">
    <property type="component" value="Unassembled WGS sequence"/>
</dbReference>
<accession>A0A939J741</accession>
<evidence type="ECO:0000256" key="1">
    <source>
        <dbReference type="ARBA" id="ARBA00010833"/>
    </source>
</evidence>
<comment type="similarity">
    <text evidence="1">Belongs to the glycosyl hydrolase 63 family.</text>
</comment>
<dbReference type="GO" id="GO:0006487">
    <property type="term" value="P:protein N-linked glycosylation"/>
    <property type="evidence" value="ECO:0007669"/>
    <property type="project" value="TreeGrafter"/>
</dbReference>
<dbReference type="InterPro" id="IPR004888">
    <property type="entry name" value="Glycoside_hydrolase_63"/>
</dbReference>
<dbReference type="RefSeq" id="WP_206940659.1">
    <property type="nucleotide sequence ID" value="NZ_JAFLNF010000004.1"/>
</dbReference>
<dbReference type="InterPro" id="IPR008928">
    <property type="entry name" value="6-hairpin_glycosidase_sf"/>
</dbReference>
<protein>
    <recommendedName>
        <fullName evidence="4">Mannosylglycerate hydrolase MGH1-like glycoside hydrolase domain-containing protein</fullName>
    </recommendedName>
</protein>
<feature type="domain" description="Mannosylglycerate hydrolase MGH1-like glycoside hydrolase" evidence="4">
    <location>
        <begin position="29"/>
        <end position="411"/>
    </location>
</feature>
<sequence length="428" mass="48067">MGASLKRAAHDILIGNDLGGYTVPTKGLYPYQWNWDSVFVALGFATFDLDRAWRELETLFEGQWTDGMVPHILFRKNDPGYFPGPSVWQTSHEPFPTSGHSQPPVAAIAVRDMFEKAPADENAERAKGLFPKLMAFHRWWATYRDPSGEGSVAIIHPWESGRDNLPDWDEPLSLVDVSRIDAYERKDTTHVDASMRPLKQDYDRYMAILQSGRAVGWDPHKVVENSPFLVADPAITMILLRANRDLLALAERLGFQRERVEIQGWIAQLERGVASLWNETVQAYTTKNLRSGVFGAGVSSAAFLAPFAGISDPKVLDPMRNHFDRIAGKVTYMVPSYDPDYEGFEHMRYWRGPVWAVVNYMIARGLREQGDTLRAERVRQDTANLVAKSGFAEYFSPIDGTGAGGRSFSWTAAVWLAWVSPTHAVEAA</sequence>
<evidence type="ECO:0000313" key="5">
    <source>
        <dbReference type="EMBL" id="MBO0345772.1"/>
    </source>
</evidence>
<evidence type="ECO:0000259" key="4">
    <source>
        <dbReference type="Pfam" id="PF22422"/>
    </source>
</evidence>
<dbReference type="Gene3D" id="1.50.10.10">
    <property type="match status" value="1"/>
</dbReference>
<dbReference type="Pfam" id="PF22422">
    <property type="entry name" value="MGH1-like_GH"/>
    <property type="match status" value="1"/>
</dbReference>
<keyword evidence="3" id="KW-0326">Glycosidase</keyword>
<dbReference type="PANTHER" id="PTHR10412">
    <property type="entry name" value="MANNOSYL-OLIGOSACCHARIDE GLUCOSIDASE"/>
    <property type="match status" value="1"/>
</dbReference>
<dbReference type="PANTHER" id="PTHR10412:SF11">
    <property type="entry name" value="MANNOSYL-OLIGOSACCHARIDE GLUCOSIDASE"/>
    <property type="match status" value="1"/>
</dbReference>
<dbReference type="AlphaFoldDB" id="A0A939J741"/>
<keyword evidence="6" id="KW-1185">Reference proteome</keyword>
<dbReference type="InterPro" id="IPR012341">
    <property type="entry name" value="6hp_glycosidase-like_sf"/>
</dbReference>
<dbReference type="InterPro" id="IPR054491">
    <property type="entry name" value="MGH1-like_GH"/>
</dbReference>
<dbReference type="SUPFAM" id="SSF48208">
    <property type="entry name" value="Six-hairpin glycosidases"/>
    <property type="match status" value="1"/>
</dbReference>
<keyword evidence="2" id="KW-0378">Hydrolase</keyword>
<organism evidence="5 6">
    <name type="scientific">Roseibium limicola</name>
    <dbReference type="NCBI Taxonomy" id="2816037"/>
    <lineage>
        <taxon>Bacteria</taxon>
        <taxon>Pseudomonadati</taxon>
        <taxon>Pseudomonadota</taxon>
        <taxon>Alphaproteobacteria</taxon>
        <taxon>Hyphomicrobiales</taxon>
        <taxon>Stappiaceae</taxon>
        <taxon>Roseibium</taxon>
    </lineage>
</organism>
<gene>
    <name evidence="5" type="ORF">J0X15_11125</name>
</gene>
<name>A0A939J741_9HYPH</name>
<dbReference type="EMBL" id="JAFLNF010000004">
    <property type="protein sequence ID" value="MBO0345772.1"/>
    <property type="molecule type" value="Genomic_DNA"/>
</dbReference>
<reference evidence="5" key="1">
    <citation type="submission" date="2021-03" db="EMBL/GenBank/DDBJ databases">
        <title>Roseibium sp. CAU 1637 isolated from Incheon.</title>
        <authorList>
            <person name="Kim W."/>
        </authorList>
    </citation>
    <scope>NUCLEOTIDE SEQUENCE</scope>
    <source>
        <strain evidence="5">CAU 1637</strain>
    </source>
</reference>
<evidence type="ECO:0000256" key="2">
    <source>
        <dbReference type="ARBA" id="ARBA00022801"/>
    </source>
</evidence>
<evidence type="ECO:0000256" key="3">
    <source>
        <dbReference type="ARBA" id="ARBA00023295"/>
    </source>
</evidence>
<dbReference type="GO" id="GO:0009311">
    <property type="term" value="P:oligosaccharide metabolic process"/>
    <property type="evidence" value="ECO:0007669"/>
    <property type="project" value="InterPro"/>
</dbReference>
<evidence type="ECO:0000313" key="6">
    <source>
        <dbReference type="Proteomes" id="UP000664779"/>
    </source>
</evidence>
<proteinExistence type="inferred from homology"/>
<dbReference type="GO" id="GO:0004573">
    <property type="term" value="F:Glc3Man9GlcNAc2 oligosaccharide glucosidase activity"/>
    <property type="evidence" value="ECO:0007669"/>
    <property type="project" value="InterPro"/>
</dbReference>